<keyword evidence="7" id="KW-0406">Ion transport</keyword>
<dbReference type="InterPro" id="IPR033900">
    <property type="entry name" value="Gram_neg_porin_domain"/>
</dbReference>
<dbReference type="InterPro" id="IPR050298">
    <property type="entry name" value="Gram-neg_bact_OMP"/>
</dbReference>
<evidence type="ECO:0000256" key="5">
    <source>
        <dbReference type="ARBA" id="ARBA00022692"/>
    </source>
</evidence>
<evidence type="ECO:0000313" key="13">
    <source>
        <dbReference type="Proteomes" id="UP001260715"/>
    </source>
</evidence>
<keyword evidence="6" id="KW-0732">Signal</keyword>
<sequence>MRIHAALGMAALSLGHFATFVQPVQAHETSNIVIYGLVDSGLSYYSNSVALNGGQIAASGSALRLDNGIAAGNRVGFSGSEDLGGGMSAVFKLENGFDAAKGSMGQGGLLFGRQSYVGLNTAAGLWAIGRQYDFMFDYLNLMGYTNAGHNNIGASGQGLDGMSAIAATAQLGNHTYGARVNNALKFSSNSFSGFRFGALLGLGEQAGSQSRGSTAQAGLNYGQGNFLIGAVAGVSSVPGSDNQYATKRLAGAGAKLTLDKLALYGSYTQVHFDGLVSYAARGISWKGARVDTLDIGADYQFTPVVNGGLSWQHQTRNSDLGAADQVTASLSYSLSKRTSLYSTVAYQHDRAFGALNVFGAGTPSSNGVQVVSRVAMRTAF</sequence>
<keyword evidence="3" id="KW-0813">Transport</keyword>
<dbReference type="SUPFAM" id="SSF56935">
    <property type="entry name" value="Porins"/>
    <property type="match status" value="1"/>
</dbReference>
<dbReference type="InterPro" id="IPR001702">
    <property type="entry name" value="Porin_Gram-ve"/>
</dbReference>
<evidence type="ECO:0000256" key="6">
    <source>
        <dbReference type="ARBA" id="ARBA00022729"/>
    </source>
</evidence>
<name>A0ABU1PAQ0_9BURK</name>
<evidence type="ECO:0000256" key="9">
    <source>
        <dbReference type="ARBA" id="ARBA00023136"/>
    </source>
</evidence>
<proteinExistence type="predicted"/>
<feature type="domain" description="Porin" evidence="11">
    <location>
        <begin position="28"/>
        <end position="350"/>
    </location>
</feature>
<dbReference type="InterPro" id="IPR023614">
    <property type="entry name" value="Porin_dom_sf"/>
</dbReference>
<dbReference type="Pfam" id="PF13609">
    <property type="entry name" value="Porin_4"/>
    <property type="match status" value="1"/>
</dbReference>
<evidence type="ECO:0000256" key="3">
    <source>
        <dbReference type="ARBA" id="ARBA00022448"/>
    </source>
</evidence>
<dbReference type="InterPro" id="IPR002299">
    <property type="entry name" value="Porin_Neis"/>
</dbReference>
<evidence type="ECO:0000259" key="11">
    <source>
        <dbReference type="Pfam" id="PF13609"/>
    </source>
</evidence>
<evidence type="ECO:0000256" key="2">
    <source>
        <dbReference type="ARBA" id="ARBA00011233"/>
    </source>
</evidence>
<dbReference type="PANTHER" id="PTHR34501">
    <property type="entry name" value="PROTEIN YDDL-RELATED"/>
    <property type="match status" value="1"/>
</dbReference>
<keyword evidence="4" id="KW-1134">Transmembrane beta strand</keyword>
<comment type="subcellular location">
    <subcellularLocation>
        <location evidence="1">Cell outer membrane</location>
        <topology evidence="1">Multi-pass membrane protein</topology>
    </subcellularLocation>
</comment>
<organism evidence="12 13">
    <name type="scientific">Herbaspirillum frisingense</name>
    <dbReference type="NCBI Taxonomy" id="92645"/>
    <lineage>
        <taxon>Bacteria</taxon>
        <taxon>Pseudomonadati</taxon>
        <taxon>Pseudomonadota</taxon>
        <taxon>Betaproteobacteria</taxon>
        <taxon>Burkholderiales</taxon>
        <taxon>Oxalobacteraceae</taxon>
        <taxon>Herbaspirillum</taxon>
    </lineage>
</organism>
<dbReference type="PRINTS" id="PR00184">
    <property type="entry name" value="NEISSPPORIN"/>
</dbReference>
<dbReference type="Proteomes" id="UP001260715">
    <property type="component" value="Unassembled WGS sequence"/>
</dbReference>
<accession>A0ABU1PAQ0</accession>
<keyword evidence="13" id="KW-1185">Reference proteome</keyword>
<dbReference type="RefSeq" id="WP_146012821.1">
    <property type="nucleotide sequence ID" value="NZ_CP049139.1"/>
</dbReference>
<evidence type="ECO:0000256" key="1">
    <source>
        <dbReference type="ARBA" id="ARBA00004571"/>
    </source>
</evidence>
<evidence type="ECO:0000256" key="8">
    <source>
        <dbReference type="ARBA" id="ARBA00023114"/>
    </source>
</evidence>
<comment type="caution">
    <text evidence="12">The sequence shown here is derived from an EMBL/GenBank/DDBJ whole genome shotgun (WGS) entry which is preliminary data.</text>
</comment>
<evidence type="ECO:0000313" key="12">
    <source>
        <dbReference type="EMBL" id="MDR6583002.1"/>
    </source>
</evidence>
<comment type="subunit">
    <text evidence="2">Homotrimer.</text>
</comment>
<dbReference type="PANTHER" id="PTHR34501:SF9">
    <property type="entry name" value="MAJOR OUTER MEMBRANE PROTEIN P.IA"/>
    <property type="match status" value="1"/>
</dbReference>
<keyword evidence="5" id="KW-0812">Transmembrane</keyword>
<gene>
    <name evidence="12" type="ORF">J2W50_001177</name>
</gene>
<keyword evidence="10" id="KW-0998">Cell outer membrane</keyword>
<reference evidence="12 13" key="1">
    <citation type="submission" date="2023-07" db="EMBL/GenBank/DDBJ databases">
        <title>Sorghum-associated microbial communities from plants grown in Nebraska, USA.</title>
        <authorList>
            <person name="Schachtman D."/>
        </authorList>
    </citation>
    <scope>NUCLEOTIDE SEQUENCE [LARGE SCALE GENOMIC DNA]</scope>
    <source>
        <strain evidence="12 13">596</strain>
    </source>
</reference>
<evidence type="ECO:0000256" key="4">
    <source>
        <dbReference type="ARBA" id="ARBA00022452"/>
    </source>
</evidence>
<keyword evidence="9" id="KW-0472">Membrane</keyword>
<evidence type="ECO:0000256" key="7">
    <source>
        <dbReference type="ARBA" id="ARBA00023065"/>
    </source>
</evidence>
<dbReference type="Gene3D" id="2.40.160.10">
    <property type="entry name" value="Porin"/>
    <property type="match status" value="1"/>
</dbReference>
<dbReference type="EMBL" id="JAVDSJ010000001">
    <property type="protein sequence ID" value="MDR6583002.1"/>
    <property type="molecule type" value="Genomic_DNA"/>
</dbReference>
<protein>
    <submittedName>
        <fullName evidence="12">Porin</fullName>
    </submittedName>
</protein>
<dbReference type="CDD" id="cd00342">
    <property type="entry name" value="gram_neg_porins"/>
    <property type="match status" value="1"/>
</dbReference>
<keyword evidence="8" id="KW-0626">Porin</keyword>
<dbReference type="PRINTS" id="PR00182">
    <property type="entry name" value="ECOLNEIPORIN"/>
</dbReference>
<evidence type="ECO:0000256" key="10">
    <source>
        <dbReference type="ARBA" id="ARBA00023237"/>
    </source>
</evidence>